<protein>
    <recommendedName>
        <fullName evidence="4">O-methyltransferase dimerisation domain-containing protein</fullName>
    </recommendedName>
</protein>
<sequence length="73" mass="7779">MGSVSDVDEEARMYALQLAMGSILPVTLKAAVELELLDIIFKAGPGAKLSPADIVSQLPIENPQAVDMVDRIL</sequence>
<keyword evidence="1" id="KW-0489">Methyltransferase</keyword>
<keyword evidence="2" id="KW-0808">Transferase</keyword>
<proteinExistence type="predicted"/>
<dbReference type="InterPro" id="IPR036388">
    <property type="entry name" value="WH-like_DNA-bd_sf"/>
</dbReference>
<evidence type="ECO:0000313" key="5">
    <source>
        <dbReference type="EMBL" id="RRT37242.1"/>
    </source>
</evidence>
<evidence type="ECO:0000259" key="4">
    <source>
        <dbReference type="Pfam" id="PF08100"/>
    </source>
</evidence>
<dbReference type="EMBL" id="AMZH03022521">
    <property type="protein sequence ID" value="RRT37242.1"/>
    <property type="molecule type" value="Genomic_DNA"/>
</dbReference>
<gene>
    <name evidence="5" type="ORF">B296_00042852</name>
</gene>
<dbReference type="SUPFAM" id="SSF46785">
    <property type="entry name" value="Winged helix' DNA-binding domain"/>
    <property type="match status" value="1"/>
</dbReference>
<reference evidence="5 6" key="1">
    <citation type="journal article" date="2014" name="Agronomy (Basel)">
        <title>A Draft Genome Sequence for Ensete ventricosum, the Drought-Tolerant Tree Against Hunger.</title>
        <authorList>
            <person name="Harrison J."/>
            <person name="Moore K.A."/>
            <person name="Paszkiewicz K."/>
            <person name="Jones T."/>
            <person name="Grant M."/>
            <person name="Ambacheew D."/>
            <person name="Muzemil S."/>
            <person name="Studholme D.J."/>
        </authorList>
    </citation>
    <scope>NUCLEOTIDE SEQUENCE [LARGE SCALE GENOMIC DNA]</scope>
</reference>
<evidence type="ECO:0000256" key="2">
    <source>
        <dbReference type="ARBA" id="ARBA00022679"/>
    </source>
</evidence>
<evidence type="ECO:0000256" key="1">
    <source>
        <dbReference type="ARBA" id="ARBA00022603"/>
    </source>
</evidence>
<dbReference type="GO" id="GO:0032259">
    <property type="term" value="P:methylation"/>
    <property type="evidence" value="ECO:0007669"/>
    <property type="project" value="UniProtKB-KW"/>
</dbReference>
<keyword evidence="3" id="KW-0949">S-adenosyl-L-methionine</keyword>
<name>A0A426XCQ8_ENSVE</name>
<dbReference type="GO" id="GO:0046983">
    <property type="term" value="F:protein dimerization activity"/>
    <property type="evidence" value="ECO:0007669"/>
    <property type="project" value="InterPro"/>
</dbReference>
<evidence type="ECO:0000256" key="3">
    <source>
        <dbReference type="ARBA" id="ARBA00022691"/>
    </source>
</evidence>
<comment type="caution">
    <text evidence="5">The sequence shown here is derived from an EMBL/GenBank/DDBJ whole genome shotgun (WGS) entry which is preliminary data.</text>
</comment>
<organism evidence="5 6">
    <name type="scientific">Ensete ventricosum</name>
    <name type="common">Abyssinian banana</name>
    <name type="synonym">Musa ensete</name>
    <dbReference type="NCBI Taxonomy" id="4639"/>
    <lineage>
        <taxon>Eukaryota</taxon>
        <taxon>Viridiplantae</taxon>
        <taxon>Streptophyta</taxon>
        <taxon>Embryophyta</taxon>
        <taxon>Tracheophyta</taxon>
        <taxon>Spermatophyta</taxon>
        <taxon>Magnoliopsida</taxon>
        <taxon>Liliopsida</taxon>
        <taxon>Zingiberales</taxon>
        <taxon>Musaceae</taxon>
        <taxon>Ensete</taxon>
    </lineage>
</organism>
<dbReference type="FunFam" id="1.10.10.10:FF:000357">
    <property type="entry name" value="Caffeic acid 3-O-methyltransferase"/>
    <property type="match status" value="1"/>
</dbReference>
<dbReference type="Proteomes" id="UP000287651">
    <property type="component" value="Unassembled WGS sequence"/>
</dbReference>
<dbReference type="AlphaFoldDB" id="A0A426XCQ8"/>
<accession>A0A426XCQ8</accession>
<dbReference type="Gene3D" id="1.10.10.10">
    <property type="entry name" value="Winged helix-like DNA-binding domain superfamily/Winged helix DNA-binding domain"/>
    <property type="match status" value="1"/>
</dbReference>
<dbReference type="InterPro" id="IPR012967">
    <property type="entry name" value="COMT_dimerisation"/>
</dbReference>
<dbReference type="Pfam" id="PF08100">
    <property type="entry name" value="Dimerisation"/>
    <property type="match status" value="1"/>
</dbReference>
<feature type="domain" description="O-methyltransferase dimerisation" evidence="4">
    <location>
        <begin position="16"/>
        <end position="73"/>
    </location>
</feature>
<evidence type="ECO:0000313" key="6">
    <source>
        <dbReference type="Proteomes" id="UP000287651"/>
    </source>
</evidence>
<dbReference type="GO" id="GO:0008168">
    <property type="term" value="F:methyltransferase activity"/>
    <property type="evidence" value="ECO:0007669"/>
    <property type="project" value="UniProtKB-KW"/>
</dbReference>
<dbReference type="InterPro" id="IPR036390">
    <property type="entry name" value="WH_DNA-bd_sf"/>
</dbReference>